<dbReference type="OrthoDB" id="2686689at2759"/>
<dbReference type="Proteomes" id="UP000507470">
    <property type="component" value="Unassembled WGS sequence"/>
</dbReference>
<sequence length="174" mass="20408">MVTILISSSNNNVLTVFDKFIDASSEYGLPSRIRCDHGVENGEGKLQSYRLGEVTEKCQIFCQNCDENEVQTFCEDCDLNYCLTCPINFTKRDSWYDTHNNRLILKKCSQLKGKKNERIQHMVGIQFQRVKNVIFSTDFYQNAWKYMGDPYIFKKYFVTEATTQLDIQSRMRKT</sequence>
<proteinExistence type="predicted"/>
<dbReference type="AlphaFoldDB" id="A0A6J8BPP2"/>
<name>A0A6J8BPP2_MYTCO</name>
<dbReference type="GO" id="GO:0008270">
    <property type="term" value="F:zinc ion binding"/>
    <property type="evidence" value="ECO:0007669"/>
    <property type="project" value="UniProtKB-KW"/>
</dbReference>
<dbReference type="EMBL" id="CACVKT020003508">
    <property type="protein sequence ID" value="CAC5384267.1"/>
    <property type="molecule type" value="Genomic_DNA"/>
</dbReference>
<keyword evidence="4" id="KW-1185">Reference proteome</keyword>
<keyword evidence="1" id="KW-0863">Zinc-finger</keyword>
<evidence type="ECO:0000259" key="2">
    <source>
        <dbReference type="PROSITE" id="PS50119"/>
    </source>
</evidence>
<gene>
    <name evidence="3" type="ORF">MCOR_19929</name>
</gene>
<protein>
    <recommendedName>
        <fullName evidence="2">B box-type domain-containing protein</fullName>
    </recommendedName>
</protein>
<keyword evidence="1" id="KW-0862">Zinc</keyword>
<dbReference type="InterPro" id="IPR058913">
    <property type="entry name" value="Integrase_dom_put"/>
</dbReference>
<evidence type="ECO:0000313" key="4">
    <source>
        <dbReference type="Proteomes" id="UP000507470"/>
    </source>
</evidence>
<accession>A0A6J8BPP2</accession>
<dbReference type="PROSITE" id="PS50119">
    <property type="entry name" value="ZF_BBOX"/>
    <property type="match status" value="1"/>
</dbReference>
<reference evidence="3 4" key="1">
    <citation type="submission" date="2020-06" db="EMBL/GenBank/DDBJ databases">
        <authorList>
            <person name="Li R."/>
            <person name="Bekaert M."/>
        </authorList>
    </citation>
    <scope>NUCLEOTIDE SEQUENCE [LARGE SCALE GENOMIC DNA]</scope>
    <source>
        <strain evidence="4">wild</strain>
    </source>
</reference>
<dbReference type="InterPro" id="IPR000315">
    <property type="entry name" value="Znf_B-box"/>
</dbReference>
<evidence type="ECO:0000256" key="1">
    <source>
        <dbReference type="PROSITE-ProRule" id="PRU00024"/>
    </source>
</evidence>
<feature type="domain" description="B box-type" evidence="2">
    <location>
        <begin position="57"/>
        <end position="85"/>
    </location>
</feature>
<dbReference type="CDD" id="cd19757">
    <property type="entry name" value="Bbox1"/>
    <property type="match status" value="1"/>
</dbReference>
<organism evidence="3 4">
    <name type="scientific">Mytilus coruscus</name>
    <name type="common">Sea mussel</name>
    <dbReference type="NCBI Taxonomy" id="42192"/>
    <lineage>
        <taxon>Eukaryota</taxon>
        <taxon>Metazoa</taxon>
        <taxon>Spiralia</taxon>
        <taxon>Lophotrochozoa</taxon>
        <taxon>Mollusca</taxon>
        <taxon>Bivalvia</taxon>
        <taxon>Autobranchia</taxon>
        <taxon>Pteriomorphia</taxon>
        <taxon>Mytilida</taxon>
        <taxon>Mytiloidea</taxon>
        <taxon>Mytilidae</taxon>
        <taxon>Mytilinae</taxon>
        <taxon>Mytilus</taxon>
    </lineage>
</organism>
<evidence type="ECO:0000313" key="3">
    <source>
        <dbReference type="EMBL" id="CAC5384267.1"/>
    </source>
</evidence>
<keyword evidence="1" id="KW-0479">Metal-binding</keyword>
<dbReference type="Pfam" id="PF24764">
    <property type="entry name" value="rva_4"/>
    <property type="match status" value="1"/>
</dbReference>